<feature type="region of interest" description="Disordered" evidence="2">
    <location>
        <begin position="757"/>
        <end position="789"/>
    </location>
</feature>
<dbReference type="PANTHER" id="PTHR46224">
    <property type="entry name" value="ANKYRIN REPEAT FAMILY PROTEIN"/>
    <property type="match status" value="1"/>
</dbReference>
<evidence type="ECO:0000313" key="4">
    <source>
        <dbReference type="EMBL" id="KAF2261005.1"/>
    </source>
</evidence>
<evidence type="ECO:0000256" key="2">
    <source>
        <dbReference type="SAM" id="MobiDB-lite"/>
    </source>
</evidence>
<keyword evidence="1" id="KW-0040">ANK repeat</keyword>
<protein>
    <submittedName>
        <fullName evidence="4">Ankyrin</fullName>
    </submittedName>
</protein>
<accession>A0A9P4K3W8</accession>
<dbReference type="InterPro" id="IPR031348">
    <property type="entry name" value="PigL_N"/>
</dbReference>
<dbReference type="Gene3D" id="1.25.40.20">
    <property type="entry name" value="Ankyrin repeat-containing domain"/>
    <property type="match status" value="1"/>
</dbReference>
<dbReference type="SUPFAM" id="SSF48403">
    <property type="entry name" value="Ankyrin repeat"/>
    <property type="match status" value="1"/>
</dbReference>
<dbReference type="InterPro" id="IPR002110">
    <property type="entry name" value="Ankyrin_rpt"/>
</dbReference>
<dbReference type="SMART" id="SM00248">
    <property type="entry name" value="ANK"/>
    <property type="match status" value="5"/>
</dbReference>
<proteinExistence type="predicted"/>
<dbReference type="Proteomes" id="UP000800093">
    <property type="component" value="Unassembled WGS sequence"/>
</dbReference>
<keyword evidence="5" id="KW-1185">Reference proteome</keyword>
<feature type="repeat" description="ANK" evidence="1">
    <location>
        <begin position="584"/>
        <end position="616"/>
    </location>
</feature>
<dbReference type="Pfam" id="PF12796">
    <property type="entry name" value="Ank_2"/>
    <property type="match status" value="1"/>
</dbReference>
<dbReference type="OrthoDB" id="5431422at2759"/>
<feature type="domain" description="Azaphilone pigments biosynthesis cluster protein L N-terminal" evidence="3">
    <location>
        <begin position="2"/>
        <end position="138"/>
    </location>
</feature>
<evidence type="ECO:0000256" key="1">
    <source>
        <dbReference type="PROSITE-ProRule" id="PRU00023"/>
    </source>
</evidence>
<dbReference type="Pfam" id="PF17111">
    <property type="entry name" value="PigL_N"/>
    <property type="match status" value="1"/>
</dbReference>
<feature type="repeat" description="ANK" evidence="1">
    <location>
        <begin position="482"/>
        <end position="514"/>
    </location>
</feature>
<evidence type="ECO:0000313" key="5">
    <source>
        <dbReference type="Proteomes" id="UP000800093"/>
    </source>
</evidence>
<dbReference type="EMBL" id="ML986667">
    <property type="protein sequence ID" value="KAF2261005.1"/>
    <property type="molecule type" value="Genomic_DNA"/>
</dbReference>
<dbReference type="InterPro" id="IPR036770">
    <property type="entry name" value="Ankyrin_rpt-contain_sf"/>
</dbReference>
<comment type="caution">
    <text evidence="4">The sequence shown here is derived from an EMBL/GenBank/DDBJ whole genome shotgun (WGS) entry which is preliminary data.</text>
</comment>
<feature type="repeat" description="ANK" evidence="1">
    <location>
        <begin position="515"/>
        <end position="543"/>
    </location>
</feature>
<reference evidence="5" key="1">
    <citation type="journal article" date="2020" name="Stud. Mycol.">
        <title>101 Dothideomycetes genomes: A test case for predicting lifestyles and emergence of pathogens.</title>
        <authorList>
            <person name="Haridas S."/>
            <person name="Albert R."/>
            <person name="Binder M."/>
            <person name="Bloem J."/>
            <person name="LaButti K."/>
            <person name="Salamov A."/>
            <person name="Andreopoulos B."/>
            <person name="Baker S."/>
            <person name="Barry K."/>
            <person name="Bills G."/>
            <person name="Bluhm B."/>
            <person name="Cannon C."/>
            <person name="Castanera R."/>
            <person name="Culley D."/>
            <person name="Daum C."/>
            <person name="Ezra D."/>
            <person name="Gonzalez J."/>
            <person name="Henrissat B."/>
            <person name="Kuo A."/>
            <person name="Liang C."/>
            <person name="Lipzen A."/>
            <person name="Lutzoni F."/>
            <person name="Magnuson J."/>
            <person name="Mondo S."/>
            <person name="Nolan M."/>
            <person name="Ohm R."/>
            <person name="Pangilinan J."/>
            <person name="Park H.-J."/>
            <person name="Ramirez L."/>
            <person name="Alfaro M."/>
            <person name="Sun H."/>
            <person name="Tritt A."/>
            <person name="Yoshinaga Y."/>
            <person name="Zwiers L.-H."/>
            <person name="Turgeon B."/>
            <person name="Goodwin S."/>
            <person name="Spatafora J."/>
            <person name="Crous P."/>
            <person name="Grigoriev I."/>
        </authorList>
    </citation>
    <scope>NUCLEOTIDE SEQUENCE [LARGE SCALE GENOMIC DNA]</scope>
    <source>
        <strain evidence="5">CBS 304.66</strain>
    </source>
</reference>
<evidence type="ECO:0000259" key="3">
    <source>
        <dbReference type="Pfam" id="PF17111"/>
    </source>
</evidence>
<dbReference type="PROSITE" id="PS50297">
    <property type="entry name" value="ANK_REP_REGION"/>
    <property type="match status" value="2"/>
</dbReference>
<gene>
    <name evidence="4" type="ORF">CC78DRAFT_471481</name>
</gene>
<dbReference type="InterPro" id="IPR051616">
    <property type="entry name" value="Cul2-RING_E3_ligase_SR"/>
</dbReference>
<organism evidence="4 5">
    <name type="scientific">Lojkania enalia</name>
    <dbReference type="NCBI Taxonomy" id="147567"/>
    <lineage>
        <taxon>Eukaryota</taxon>
        <taxon>Fungi</taxon>
        <taxon>Dikarya</taxon>
        <taxon>Ascomycota</taxon>
        <taxon>Pezizomycotina</taxon>
        <taxon>Dothideomycetes</taxon>
        <taxon>Pleosporomycetidae</taxon>
        <taxon>Pleosporales</taxon>
        <taxon>Pleosporales incertae sedis</taxon>
        <taxon>Lojkania</taxon>
    </lineage>
</organism>
<name>A0A9P4K3W8_9PLEO</name>
<dbReference type="AlphaFoldDB" id="A0A9P4K3W8"/>
<sequence length="789" mass="87145">MADPVSLAASIIALATAAAQISKAVSRLRAFGEVPAQVYALKNEVSDLEVVLRQVGYALEQKTLAAEAEQGSLEPILARTKGHLTTLAQALERFAEQVSGNKKFFSRPGLRWKGKEIFQRHQDNLRDVKSALNLIVGASNSRDLHHIKLELRQVAVVTSSQMYASGHTFNQVLESHRLALTSRMDEQYQGLNNRLDVLGQIFLNERLQNRSQNDAPPAYAEHTADQLAAVETVRVVMSSRNPCRNWCPCACHVRRKLNVTVPGVMANILGKMFVGYAGLPVLNKPCDFRGCRDRQEPDAMMEYWFPGWFVAMNLKMHLKLLPMSGPQFQLATTRRIPDSSQSITFAMKGDIQGLRHLFTQGLAHPRDISDSRGYSLLRASLPSTLWALYGGMHQYETVKFLISQGAPVDENSYENVWDFLFRGKCNETEARELRCITESGHGDWVEDQNFPLVHRIVFGISSKSLATELEENPHAVYLLDGQGRTALDWATARIQLEDMVLLIRQGSDPNNMDITGRTPVLHAVDAHNVDALRLILEAGGNPNPVMPKGVFRSSPLTAAGFAGMPDMLRLLLKFGGDPTACNPEGLTALHSVARTQNVECAVLLLDYGADLNAASKNGGTPLTTAIIHNNHSVLHVFVEQYYEFITAVRLKGLQLLPIIAEYADIETMNILASSHPVKLSYDLSLKSLSASREILEKRRDHDEKLAKAFEELTTIAQAEVSLAGSVESLQESGLFFSARSSFHSDLAEAMAQLKFVSSSTGSSSEEFDAYEDSKEKFSPVSPVPDGGKF</sequence>
<dbReference type="PANTHER" id="PTHR46224:SF64">
    <property type="entry name" value="IQ MOTIF AND ANKYRIN REPEAT DOMAIN-CONTAINING PROTEIN 1"/>
    <property type="match status" value="1"/>
</dbReference>
<dbReference type="PROSITE" id="PS50088">
    <property type="entry name" value="ANK_REPEAT"/>
    <property type="match status" value="3"/>
</dbReference>